<protein>
    <submittedName>
        <fullName evidence="2">Uncharacterized protein</fullName>
    </submittedName>
</protein>
<reference evidence="2 3" key="1">
    <citation type="journal article" date="2019" name="Sci. Rep.">
        <title>Orb-weaving spider Araneus ventricosus genome elucidates the spidroin gene catalogue.</title>
        <authorList>
            <person name="Kono N."/>
            <person name="Nakamura H."/>
            <person name="Ohtoshi R."/>
            <person name="Moran D.A.P."/>
            <person name="Shinohara A."/>
            <person name="Yoshida Y."/>
            <person name="Fujiwara M."/>
            <person name="Mori M."/>
            <person name="Tomita M."/>
            <person name="Arakawa K."/>
        </authorList>
    </citation>
    <scope>NUCLEOTIDE SEQUENCE [LARGE SCALE GENOMIC DNA]</scope>
</reference>
<accession>A0A4Y2HZE8</accession>
<organism evidence="2 3">
    <name type="scientific">Araneus ventricosus</name>
    <name type="common">Orbweaver spider</name>
    <name type="synonym">Epeira ventricosa</name>
    <dbReference type="NCBI Taxonomy" id="182803"/>
    <lineage>
        <taxon>Eukaryota</taxon>
        <taxon>Metazoa</taxon>
        <taxon>Ecdysozoa</taxon>
        <taxon>Arthropoda</taxon>
        <taxon>Chelicerata</taxon>
        <taxon>Arachnida</taxon>
        <taxon>Araneae</taxon>
        <taxon>Araneomorphae</taxon>
        <taxon>Entelegynae</taxon>
        <taxon>Araneoidea</taxon>
        <taxon>Araneidae</taxon>
        <taxon>Araneus</taxon>
    </lineage>
</organism>
<keyword evidence="3" id="KW-1185">Reference proteome</keyword>
<feature type="region of interest" description="Disordered" evidence="1">
    <location>
        <begin position="1"/>
        <end position="31"/>
    </location>
</feature>
<proteinExistence type="predicted"/>
<dbReference type="AlphaFoldDB" id="A0A4Y2HZE8"/>
<gene>
    <name evidence="2" type="ORF">AVEN_171464_1</name>
</gene>
<dbReference type="Proteomes" id="UP000499080">
    <property type="component" value="Unassembled WGS sequence"/>
</dbReference>
<sequence>MYEKEGYTSEIRAEMEAGQEESMRQEKNGKEQEIKRLISKVGKIKHVFLEGRTLSVKPELTCWKCTQEGRAEENRRYHPGKLDDEQS</sequence>
<evidence type="ECO:0000313" key="3">
    <source>
        <dbReference type="Proteomes" id="UP000499080"/>
    </source>
</evidence>
<evidence type="ECO:0000313" key="2">
    <source>
        <dbReference type="EMBL" id="GBM70730.1"/>
    </source>
</evidence>
<dbReference type="EMBL" id="BGPR01002269">
    <property type="protein sequence ID" value="GBM70730.1"/>
    <property type="molecule type" value="Genomic_DNA"/>
</dbReference>
<name>A0A4Y2HZE8_ARAVE</name>
<evidence type="ECO:0000256" key="1">
    <source>
        <dbReference type="SAM" id="MobiDB-lite"/>
    </source>
</evidence>
<comment type="caution">
    <text evidence="2">The sequence shown here is derived from an EMBL/GenBank/DDBJ whole genome shotgun (WGS) entry which is preliminary data.</text>
</comment>